<dbReference type="OrthoDB" id="2396041at2759"/>
<dbReference type="InterPro" id="IPR018289">
    <property type="entry name" value="MULE_transposase_dom"/>
</dbReference>
<evidence type="ECO:0000313" key="2">
    <source>
        <dbReference type="EMBL" id="CAB5351920.1"/>
    </source>
</evidence>
<evidence type="ECO:0000313" key="3">
    <source>
        <dbReference type="Proteomes" id="UP000684084"/>
    </source>
</evidence>
<dbReference type="Pfam" id="PF10551">
    <property type="entry name" value="MULE"/>
    <property type="match status" value="1"/>
</dbReference>
<evidence type="ECO:0000259" key="1">
    <source>
        <dbReference type="Pfam" id="PF10551"/>
    </source>
</evidence>
<dbReference type="InterPro" id="IPR031052">
    <property type="entry name" value="FHY3/FAR1"/>
</dbReference>
<dbReference type="AlphaFoldDB" id="A0A915YYE0"/>
<dbReference type="PANTHER" id="PTHR31669:SF251">
    <property type="entry name" value="PROTEIN FAR1-RELATED SEQUENCE"/>
    <property type="match status" value="1"/>
</dbReference>
<comment type="caution">
    <text evidence="2">The sequence shown here is derived from an EMBL/GenBank/DDBJ whole genome shotgun (WGS) entry which is preliminary data.</text>
</comment>
<proteinExistence type="predicted"/>
<accession>A0A915YYE0</accession>
<reference evidence="2" key="1">
    <citation type="submission" date="2020-05" db="EMBL/GenBank/DDBJ databases">
        <authorList>
            <person name="Rincon C."/>
            <person name="Sanders R I."/>
            <person name="Robbins C."/>
            <person name="Chaturvedi A."/>
        </authorList>
    </citation>
    <scope>NUCLEOTIDE SEQUENCE</scope>
    <source>
        <strain evidence="2">CHB12</strain>
    </source>
</reference>
<dbReference type="PANTHER" id="PTHR31669">
    <property type="entry name" value="PROTEIN FAR1-RELATED SEQUENCE 10-RELATED"/>
    <property type="match status" value="1"/>
</dbReference>
<protein>
    <recommendedName>
        <fullName evidence="1">MULE transposase domain-containing protein</fullName>
    </recommendedName>
</protein>
<sequence length="258" mass="30721">MMQDRQFFIDCKVALIVTLEMLKKKYPQHVFHKQDVYNTIYKLCQSNNHEKSSDSTSLLDTLFEKVSQDPTWKVFVRYSANALIEDELSSTYVWILKCLMKATDNIISKSIWTDFEPGLINAISQVFPNTQYFLCLFHIWQNIIKHLKTPLGSNFNNFSKAFYSCRNSLNIEIFEQRWEFMIKIFPECRRYMIRTLYLVRMNWAKLILHFNLMPVFKVHKVWSRLMIAPEDLNLQSNTLNDNFIEDVIDEPQTTLKSL</sequence>
<name>A0A915YYE0_9GLOM</name>
<feature type="domain" description="MULE transposase" evidence="1">
    <location>
        <begin position="79"/>
        <end position="142"/>
    </location>
</feature>
<dbReference type="EMBL" id="CAGKOT010000008">
    <property type="protein sequence ID" value="CAB5351920.1"/>
    <property type="molecule type" value="Genomic_DNA"/>
</dbReference>
<organism evidence="2 3">
    <name type="scientific">Rhizophagus irregularis</name>
    <dbReference type="NCBI Taxonomy" id="588596"/>
    <lineage>
        <taxon>Eukaryota</taxon>
        <taxon>Fungi</taxon>
        <taxon>Fungi incertae sedis</taxon>
        <taxon>Mucoromycota</taxon>
        <taxon>Glomeromycotina</taxon>
        <taxon>Glomeromycetes</taxon>
        <taxon>Glomerales</taxon>
        <taxon>Glomeraceae</taxon>
        <taxon>Rhizophagus</taxon>
    </lineage>
</organism>
<gene>
    <name evidence="2" type="ORF">CHRIB12_LOCUS5314</name>
</gene>
<dbReference type="Proteomes" id="UP000684084">
    <property type="component" value="Unassembled WGS sequence"/>
</dbReference>
<dbReference type="GO" id="GO:0006355">
    <property type="term" value="P:regulation of DNA-templated transcription"/>
    <property type="evidence" value="ECO:0007669"/>
    <property type="project" value="InterPro"/>
</dbReference>